<protein>
    <recommendedName>
        <fullName evidence="1">Tf2-1-like SH3-like domain-containing protein</fullName>
    </recommendedName>
</protein>
<dbReference type="GO" id="GO:0003676">
    <property type="term" value="F:nucleic acid binding"/>
    <property type="evidence" value="ECO:0007669"/>
    <property type="project" value="InterPro"/>
</dbReference>
<evidence type="ECO:0000259" key="1">
    <source>
        <dbReference type="Pfam" id="PF24626"/>
    </source>
</evidence>
<dbReference type="PANTHER" id="PTHR46148:SF59">
    <property type="entry name" value="NUCLEOTIDYLTRANSFERASE, RIBONUCLEASE H"/>
    <property type="match status" value="1"/>
</dbReference>
<proteinExistence type="predicted"/>
<evidence type="ECO:0000313" key="3">
    <source>
        <dbReference type="Proteomes" id="UP000326396"/>
    </source>
</evidence>
<accession>A0A5N6NUT1</accession>
<name>A0A5N6NUT1_9ASTR</name>
<keyword evidence="3" id="KW-1185">Reference proteome</keyword>
<feature type="domain" description="Tf2-1-like SH3-like" evidence="1">
    <location>
        <begin position="105"/>
        <end position="166"/>
    </location>
</feature>
<dbReference type="AlphaFoldDB" id="A0A5N6NUT1"/>
<sequence length="249" mass="29165">MLRACVIDFGDSWENHLPLVEFSYNNSYHTSIQAAPFEALYGRKCCSLVCWAEIGDSQITGPKLAHETTEKIVQIRNRMAAARDRQKSYADKRRKPLEFQVRARIILKVSPRKGVRRFGKRGKLSPRYIGPLEILKRIGPVAYQLQLPDELSEVHDVFHVSNLKKCLSDETLIVPLEEIQVDEQLRYIEEPVEIMDREVKQLKQSKIPIVKVRWNSRRGPEFTWEREDQMMKKYPHLFKTTTTNTVKKR</sequence>
<dbReference type="Gene3D" id="3.30.420.10">
    <property type="entry name" value="Ribonuclease H-like superfamily/Ribonuclease H"/>
    <property type="match status" value="1"/>
</dbReference>
<organism evidence="2 3">
    <name type="scientific">Mikania micrantha</name>
    <name type="common">bitter vine</name>
    <dbReference type="NCBI Taxonomy" id="192012"/>
    <lineage>
        <taxon>Eukaryota</taxon>
        <taxon>Viridiplantae</taxon>
        <taxon>Streptophyta</taxon>
        <taxon>Embryophyta</taxon>
        <taxon>Tracheophyta</taxon>
        <taxon>Spermatophyta</taxon>
        <taxon>Magnoliopsida</taxon>
        <taxon>eudicotyledons</taxon>
        <taxon>Gunneridae</taxon>
        <taxon>Pentapetalae</taxon>
        <taxon>asterids</taxon>
        <taxon>campanulids</taxon>
        <taxon>Asterales</taxon>
        <taxon>Asteraceae</taxon>
        <taxon>Asteroideae</taxon>
        <taxon>Heliantheae alliance</taxon>
        <taxon>Eupatorieae</taxon>
        <taxon>Mikania</taxon>
    </lineage>
</organism>
<dbReference type="InterPro" id="IPR056924">
    <property type="entry name" value="SH3_Tf2-1"/>
</dbReference>
<dbReference type="PANTHER" id="PTHR46148">
    <property type="entry name" value="CHROMO DOMAIN-CONTAINING PROTEIN"/>
    <property type="match status" value="1"/>
</dbReference>
<dbReference type="Pfam" id="PF24626">
    <property type="entry name" value="SH3_Tf2-1"/>
    <property type="match status" value="1"/>
</dbReference>
<reference evidence="2 3" key="1">
    <citation type="submission" date="2019-05" db="EMBL/GenBank/DDBJ databases">
        <title>Mikania micrantha, genome provides insights into the molecular mechanism of rapid growth.</title>
        <authorList>
            <person name="Liu B."/>
        </authorList>
    </citation>
    <scope>NUCLEOTIDE SEQUENCE [LARGE SCALE GENOMIC DNA]</scope>
    <source>
        <strain evidence="2">NLD-2019</strain>
        <tissue evidence="2">Leaf</tissue>
    </source>
</reference>
<evidence type="ECO:0000313" key="2">
    <source>
        <dbReference type="EMBL" id="KAD5318030.1"/>
    </source>
</evidence>
<gene>
    <name evidence="2" type="ORF">E3N88_17976</name>
</gene>
<dbReference type="InterPro" id="IPR036397">
    <property type="entry name" value="RNaseH_sf"/>
</dbReference>
<comment type="caution">
    <text evidence="2">The sequence shown here is derived from an EMBL/GenBank/DDBJ whole genome shotgun (WGS) entry which is preliminary data.</text>
</comment>
<dbReference type="EMBL" id="SZYD01000009">
    <property type="protein sequence ID" value="KAD5318030.1"/>
    <property type="molecule type" value="Genomic_DNA"/>
</dbReference>
<dbReference type="Proteomes" id="UP000326396">
    <property type="component" value="Linkage Group LG17"/>
</dbReference>